<feature type="transmembrane region" description="Helical" evidence="8">
    <location>
        <begin position="218"/>
        <end position="237"/>
    </location>
</feature>
<feature type="compositionally biased region" description="Basic residues" evidence="7">
    <location>
        <begin position="30"/>
        <end position="48"/>
    </location>
</feature>
<evidence type="ECO:0000256" key="4">
    <source>
        <dbReference type="ARBA" id="ARBA00022692"/>
    </source>
</evidence>
<feature type="region of interest" description="Disordered" evidence="7">
    <location>
        <begin position="23"/>
        <end position="63"/>
    </location>
</feature>
<dbReference type="PANTHER" id="PTHR23517">
    <property type="entry name" value="RESISTANCE PROTEIN MDTM, PUTATIVE-RELATED-RELATED"/>
    <property type="match status" value="1"/>
</dbReference>
<dbReference type="Gene3D" id="1.20.1250.20">
    <property type="entry name" value="MFS general substrate transporter like domains"/>
    <property type="match status" value="1"/>
</dbReference>
<evidence type="ECO:0000256" key="8">
    <source>
        <dbReference type="SAM" id="Phobius"/>
    </source>
</evidence>
<keyword evidence="5 8" id="KW-1133">Transmembrane helix</keyword>
<dbReference type="PROSITE" id="PS00217">
    <property type="entry name" value="SUGAR_TRANSPORT_2"/>
    <property type="match status" value="1"/>
</dbReference>
<evidence type="ECO:0000256" key="6">
    <source>
        <dbReference type="ARBA" id="ARBA00023136"/>
    </source>
</evidence>
<dbReference type="PROSITE" id="PS00216">
    <property type="entry name" value="SUGAR_TRANSPORT_1"/>
    <property type="match status" value="1"/>
</dbReference>
<dbReference type="InterPro" id="IPR005829">
    <property type="entry name" value="Sugar_transporter_CS"/>
</dbReference>
<dbReference type="Pfam" id="PF07690">
    <property type="entry name" value="MFS_1"/>
    <property type="match status" value="1"/>
</dbReference>
<keyword evidence="4 8" id="KW-0812">Transmembrane</keyword>
<evidence type="ECO:0000256" key="7">
    <source>
        <dbReference type="SAM" id="MobiDB-lite"/>
    </source>
</evidence>
<keyword evidence="6 8" id="KW-0472">Membrane</keyword>
<organism evidence="9">
    <name type="scientific">Dietzia sp. E1</name>
    <dbReference type="NCBI Taxonomy" id="328361"/>
    <lineage>
        <taxon>Bacteria</taxon>
        <taxon>Bacillati</taxon>
        <taxon>Actinomycetota</taxon>
        <taxon>Actinomycetes</taxon>
        <taxon>Mycobacteriales</taxon>
        <taxon>Dietziaceae</taxon>
        <taxon>Dietzia</taxon>
    </lineage>
</organism>
<feature type="transmembrane region" description="Helical" evidence="8">
    <location>
        <begin position="185"/>
        <end position="206"/>
    </location>
</feature>
<evidence type="ECO:0000313" key="9">
    <source>
        <dbReference type="EMBL" id="ACN62577.1"/>
    </source>
</evidence>
<sequence length="240" mass="24920">MLGGDGALAQLVERCLCKADVRGSNPLGSTHRHPPRGPRRSPPRHRTPPRPTPDPADRETVQTTPRSSWVPFVLMALVVTVALASSATPSPLYVDYQQSWEVGGTTITVVYAVYALAVLVPLLFLGRLSDAIGRRPVILAGLALLAASMGMLAAALTGLGMGLLFLMGNTLVAQSAPPAVRGQVFSALFVVAYTSLGVPAVVAAVIAEGIGLIPAYHVLALVVGVVALGALVAVTRARRP</sequence>
<dbReference type="GO" id="GO:0005886">
    <property type="term" value="C:plasma membrane"/>
    <property type="evidence" value="ECO:0007669"/>
    <property type="project" value="UniProtKB-SubCell"/>
</dbReference>
<comment type="subcellular location">
    <subcellularLocation>
        <location evidence="1">Cell membrane</location>
        <topology evidence="1">Multi-pass membrane protein</topology>
    </subcellularLocation>
</comment>
<dbReference type="GO" id="GO:0022857">
    <property type="term" value="F:transmembrane transporter activity"/>
    <property type="evidence" value="ECO:0007669"/>
    <property type="project" value="InterPro"/>
</dbReference>
<evidence type="ECO:0000256" key="3">
    <source>
        <dbReference type="ARBA" id="ARBA00022475"/>
    </source>
</evidence>
<accession>C0LMX4</accession>
<dbReference type="AntiFam" id="ANF00010">
    <property type="entry name" value="tRNA translation"/>
</dbReference>
<dbReference type="InterPro" id="IPR050171">
    <property type="entry name" value="MFS_Transporters"/>
</dbReference>
<evidence type="ECO:0000256" key="2">
    <source>
        <dbReference type="ARBA" id="ARBA00022448"/>
    </source>
</evidence>
<keyword evidence="2" id="KW-0813">Transport</keyword>
<dbReference type="EMBL" id="FJ744758">
    <property type="protein sequence ID" value="ACN62577.1"/>
    <property type="molecule type" value="Genomic_DNA"/>
</dbReference>
<feature type="transmembrane region" description="Helical" evidence="8">
    <location>
        <begin position="107"/>
        <end position="125"/>
    </location>
</feature>
<feature type="transmembrane region" description="Helical" evidence="8">
    <location>
        <begin position="137"/>
        <end position="165"/>
    </location>
</feature>
<keyword evidence="3" id="KW-1003">Cell membrane</keyword>
<name>C0LMX4_9ACTN</name>
<feature type="transmembrane region" description="Helical" evidence="8">
    <location>
        <begin position="68"/>
        <end position="87"/>
    </location>
</feature>
<reference evidence="9" key="1">
    <citation type="journal article" date="2011" name="FEMS Microbiol. Lett.">
        <title>Functional analysis of long-chain n-alkane degradation by Dietzia spp.</title>
        <authorList>
            <person name="Bihari Z."/>
            <person name="Szvetnik A."/>
            <person name="Szabo Z."/>
            <person name="Blastyak A."/>
            <person name="Zombori Z."/>
            <person name="Balazs M."/>
            <person name="Kiss I."/>
        </authorList>
    </citation>
    <scope>NUCLEOTIDE SEQUENCE</scope>
    <source>
        <strain evidence="9">E1</strain>
    </source>
</reference>
<proteinExistence type="predicted"/>
<dbReference type="InterPro" id="IPR011701">
    <property type="entry name" value="MFS"/>
</dbReference>
<dbReference type="SUPFAM" id="SSF103473">
    <property type="entry name" value="MFS general substrate transporter"/>
    <property type="match status" value="1"/>
</dbReference>
<dbReference type="InterPro" id="IPR036259">
    <property type="entry name" value="MFS_trans_sf"/>
</dbReference>
<evidence type="ECO:0000256" key="5">
    <source>
        <dbReference type="ARBA" id="ARBA00022989"/>
    </source>
</evidence>
<evidence type="ECO:0000256" key="1">
    <source>
        <dbReference type="ARBA" id="ARBA00004651"/>
    </source>
</evidence>
<dbReference type="AlphaFoldDB" id="C0LMX4"/>
<protein>
    <submittedName>
        <fullName evidence="9">Multidrug resistance protein</fullName>
    </submittedName>
</protein>